<evidence type="ECO:0000256" key="1">
    <source>
        <dbReference type="SAM" id="MobiDB-lite"/>
    </source>
</evidence>
<reference evidence="2" key="2">
    <citation type="submission" date="2020-05" db="EMBL/GenBank/DDBJ databases">
        <authorList>
            <person name="Kim H.-S."/>
            <person name="Proctor R.H."/>
            <person name="Brown D.W."/>
        </authorList>
    </citation>
    <scope>NUCLEOTIDE SEQUENCE</scope>
    <source>
        <strain evidence="2">NRRL 20472</strain>
    </source>
</reference>
<comment type="caution">
    <text evidence="2">The sequence shown here is derived from an EMBL/GenBank/DDBJ whole genome shotgun (WGS) entry which is preliminary data.</text>
</comment>
<dbReference type="OrthoDB" id="4167490at2759"/>
<dbReference type="AlphaFoldDB" id="A0A8H4X937"/>
<reference evidence="2" key="1">
    <citation type="journal article" date="2020" name="BMC Genomics">
        <title>Correction to: Identification and distribution of gene clusters required for synthesis of sphingolipid metabolism inhibitors in diverse species of the filamentous fungus Fusarium.</title>
        <authorList>
            <person name="Kim H.S."/>
            <person name="Lohmar J.M."/>
            <person name="Busman M."/>
            <person name="Brown D.W."/>
            <person name="Naumann T.A."/>
            <person name="Divon H.H."/>
            <person name="Lysoe E."/>
            <person name="Uhlig S."/>
            <person name="Proctor R.H."/>
        </authorList>
    </citation>
    <scope>NUCLEOTIDE SEQUENCE</scope>
    <source>
        <strain evidence="2">NRRL 20472</strain>
    </source>
</reference>
<gene>
    <name evidence="2" type="ORF">FSARC_5850</name>
</gene>
<organism evidence="2 3">
    <name type="scientific">Fusarium sarcochroum</name>
    <dbReference type="NCBI Taxonomy" id="1208366"/>
    <lineage>
        <taxon>Eukaryota</taxon>
        <taxon>Fungi</taxon>
        <taxon>Dikarya</taxon>
        <taxon>Ascomycota</taxon>
        <taxon>Pezizomycotina</taxon>
        <taxon>Sordariomycetes</taxon>
        <taxon>Hypocreomycetidae</taxon>
        <taxon>Hypocreales</taxon>
        <taxon>Nectriaceae</taxon>
        <taxon>Fusarium</taxon>
        <taxon>Fusarium lateritium species complex</taxon>
    </lineage>
</organism>
<protein>
    <submittedName>
        <fullName evidence="2">Uncharacterized protein</fullName>
    </submittedName>
</protein>
<evidence type="ECO:0000313" key="2">
    <source>
        <dbReference type="EMBL" id="KAF4966467.1"/>
    </source>
</evidence>
<keyword evidence="3" id="KW-1185">Reference proteome</keyword>
<dbReference type="Proteomes" id="UP000622797">
    <property type="component" value="Unassembled WGS sequence"/>
</dbReference>
<dbReference type="EMBL" id="JABEXW010000289">
    <property type="protein sequence ID" value="KAF4966467.1"/>
    <property type="molecule type" value="Genomic_DNA"/>
</dbReference>
<accession>A0A8H4X937</accession>
<feature type="region of interest" description="Disordered" evidence="1">
    <location>
        <begin position="110"/>
        <end position="138"/>
    </location>
</feature>
<proteinExistence type="predicted"/>
<feature type="compositionally biased region" description="Polar residues" evidence="1">
    <location>
        <begin position="122"/>
        <end position="136"/>
    </location>
</feature>
<evidence type="ECO:0000313" key="3">
    <source>
        <dbReference type="Proteomes" id="UP000622797"/>
    </source>
</evidence>
<name>A0A8H4X937_9HYPO</name>
<sequence>MINYYNFNTNFFSPPNVPAFSKSFSATSLSQDSHINEISDDRFDNINSTPFPKLTSAPSLFRRRGARNRFNLSASIFSASSQFFELGYRSSIISHGLQVMGLTPIRIRGKRKYPSASRPPSALSTHTSAPGDSGSRSIKKMKRSLSNVLASRATRWRPVLQALPSEVLESIFLYSANISLPRSSPIMGAKLSGRATLIRFFIWAFHDTWDQCFGSSGIGAASDKSSVVGGDRHLQSTILNLPWVNTDFILRAQQTWVDTYARDRHYEHNLPRLDGEGDPFTYSHNHEFQGSVGHFNSRKCFEADYQEVLAWEPFAKVGEWGGCDVHPRIRIPTVLITGPWNEERVRLLFWLRRGGRIYGLEEHESSWEIQLDCLRNAFIEAPEPNALITNLIDLTALCRGLPRDIAREERRRIEQRLKWGADNAAGKEILREVYMRIGMFHDGFDAPGSPK</sequence>